<reference evidence="2 3" key="1">
    <citation type="journal article" date="2018" name="Nat. Ecol. Evol.">
        <title>Pezizomycetes genomes reveal the molecular basis of ectomycorrhizal truffle lifestyle.</title>
        <authorList>
            <person name="Murat C."/>
            <person name="Payen T."/>
            <person name="Noel B."/>
            <person name="Kuo A."/>
            <person name="Morin E."/>
            <person name="Chen J."/>
            <person name="Kohler A."/>
            <person name="Krizsan K."/>
            <person name="Balestrini R."/>
            <person name="Da Silva C."/>
            <person name="Montanini B."/>
            <person name="Hainaut M."/>
            <person name="Levati E."/>
            <person name="Barry K.W."/>
            <person name="Belfiori B."/>
            <person name="Cichocki N."/>
            <person name="Clum A."/>
            <person name="Dockter R.B."/>
            <person name="Fauchery L."/>
            <person name="Guy J."/>
            <person name="Iotti M."/>
            <person name="Le Tacon F."/>
            <person name="Lindquist E.A."/>
            <person name="Lipzen A."/>
            <person name="Malagnac F."/>
            <person name="Mello A."/>
            <person name="Molinier V."/>
            <person name="Miyauchi S."/>
            <person name="Poulain J."/>
            <person name="Riccioni C."/>
            <person name="Rubini A."/>
            <person name="Sitrit Y."/>
            <person name="Splivallo R."/>
            <person name="Traeger S."/>
            <person name="Wang M."/>
            <person name="Zifcakova L."/>
            <person name="Wipf D."/>
            <person name="Zambonelli A."/>
            <person name="Paolocci F."/>
            <person name="Nowrousian M."/>
            <person name="Ottonello S."/>
            <person name="Baldrian P."/>
            <person name="Spatafora J.W."/>
            <person name="Henrissat B."/>
            <person name="Nagy L.G."/>
            <person name="Aury J.M."/>
            <person name="Wincker P."/>
            <person name="Grigoriev I.V."/>
            <person name="Bonfante P."/>
            <person name="Martin F.M."/>
        </authorList>
    </citation>
    <scope>NUCLEOTIDE SEQUENCE [LARGE SCALE GENOMIC DNA]</scope>
    <source>
        <strain evidence="2 3">RN42</strain>
    </source>
</reference>
<keyword evidence="3" id="KW-1185">Reference proteome</keyword>
<dbReference type="Proteomes" id="UP000275078">
    <property type="component" value="Unassembled WGS sequence"/>
</dbReference>
<dbReference type="STRING" id="1160509.A0A3N4HRW5"/>
<feature type="compositionally biased region" description="Polar residues" evidence="1">
    <location>
        <begin position="67"/>
        <end position="86"/>
    </location>
</feature>
<dbReference type="OrthoDB" id="5372708at2759"/>
<feature type="compositionally biased region" description="Polar residues" evidence="1">
    <location>
        <begin position="38"/>
        <end position="57"/>
    </location>
</feature>
<feature type="compositionally biased region" description="Basic and acidic residues" evidence="1">
    <location>
        <begin position="711"/>
        <end position="726"/>
    </location>
</feature>
<protein>
    <recommendedName>
        <fullName evidence="4">BAH domain-containing protein</fullName>
    </recommendedName>
</protein>
<proteinExistence type="predicted"/>
<feature type="compositionally biased region" description="Low complexity" evidence="1">
    <location>
        <begin position="124"/>
        <end position="144"/>
    </location>
</feature>
<feature type="region of interest" description="Disordered" evidence="1">
    <location>
        <begin position="1373"/>
        <end position="1394"/>
    </location>
</feature>
<feature type="region of interest" description="Disordered" evidence="1">
    <location>
        <begin position="1176"/>
        <end position="1257"/>
    </location>
</feature>
<evidence type="ECO:0008006" key="4">
    <source>
        <dbReference type="Google" id="ProtNLM"/>
    </source>
</evidence>
<feature type="compositionally biased region" description="Basic residues" evidence="1">
    <location>
        <begin position="1206"/>
        <end position="1252"/>
    </location>
</feature>
<dbReference type="EMBL" id="ML119780">
    <property type="protein sequence ID" value="RPA74781.1"/>
    <property type="molecule type" value="Genomic_DNA"/>
</dbReference>
<feature type="compositionally biased region" description="Pro residues" evidence="1">
    <location>
        <begin position="727"/>
        <end position="740"/>
    </location>
</feature>
<organism evidence="2 3">
    <name type="scientific">Ascobolus immersus RN42</name>
    <dbReference type="NCBI Taxonomy" id="1160509"/>
    <lineage>
        <taxon>Eukaryota</taxon>
        <taxon>Fungi</taxon>
        <taxon>Dikarya</taxon>
        <taxon>Ascomycota</taxon>
        <taxon>Pezizomycotina</taxon>
        <taxon>Pezizomycetes</taxon>
        <taxon>Pezizales</taxon>
        <taxon>Ascobolaceae</taxon>
        <taxon>Ascobolus</taxon>
    </lineage>
</organism>
<gene>
    <name evidence="2" type="ORF">BJ508DRAFT_332723</name>
</gene>
<sequence length="1603" mass="180745">MTNSRRLFATPQRNIPGALPGVRRGGVLRGTPTRTPRSAHSSRSVRNLFATNQQQYPPHSPTPFVTPSPSHVQDQRQSQPDQTLTAQDAHLEPEPEKVGNSNTAGVETLATPRHHERSSGTQVPTSSPQNGTQSSSSYPSTPTPNRLSEGLAHYNSQPARPVRSTNSAPIPATLTSHGSHFRSMGEDDEVETHDLGSLQAPDTEALEQQIRNTREEHRREAERRVQEEANAKRKVVNGGGLINEDIGVDYRTAAAREKARAEAEERRQNADADNLLYPERPINVSEEAGDPLAAKEMSKSRIGAYLWARTHNISKDAFQSLMKLRSHDWFDWDDIPHSYSKLMDMRHQLPTDTIYNHEVDIQVEEGDSSTQPTALCHFFKIEDICKRQLANAQVRNLCHEGLAKEEQSIVESYQATRGGLWPQSVLSSKSAYPLAAIAPPETPIHPGANVFIDLGFRKVPGRISSVFTNTRKWKVRSTGLGRGDNRRSAINNVWITFNPIIQSPDDVKFYGIKGSSAKLLGEIDLEKDPQLFLMDFCVPIDAVDGKADIVFHRHDRPDTNSEDDSESEAQQDQETEELPKLACCQELDREGSIHVWNMVVPENAIDRYALSNRFSETIGASPITTNTTNRTINRTERRRMALEKSRNHQWNSAPLSGIHPRFEKSISTKHLPQTLAEAELEAGEIEMTELLSVTPETKMQQIAAQEASIKAAREDRDRDKDKDKDPPNPNPPDPPDPNPSVNPGNTTTATTGTSGDIQNRPVLRIMTLCVDLYIDKFGVFRTTHRSAGAMYLTFHNMNHKGRDQLRNHFVVGFTPNGSNTQEAAAPVFRELKTLAKEGFVMELEGITTRVYVKLLTISADMAEAAELAGCRGASALYPCRFCELPRAKFTAKTLHITRAEQYVLLRQVHLTDDYRAEAAKLRSWTARENFLRTKGLKHDISVVESEGPSFNPFMQIALDISHSEQKGMGERLIIQLVDTFLSDAGIKEFARVLKSFKLPHGSSKIPNTAKRVKTLKMREVTLTVSMLPFILQRMDEKAKKIFKPSAIEKMNKKRNDQNSTIMESPDYSPDTTELLELLDPTSLKDLLIQVFLAVAKGNRSLFAREIASTSDFIDPYMELETLIVAGRDKIYELLAPIQEAAKKEVLAAMKLNEEEAEAYQEKLAREEEEAVRKQLLEDNITDEENDTDAADDESDTNNRQGNSTARGRHGRAGRTRGLARGRPRGRQIRGARGRGRGNGRATRKKPVKRKAPKNPTMIETLPNFHTALHQCWTARLNGTCLNVSTSMGEMQHRVFKQLVAHSNYYELDLLFCRYINIMMALRSIVDDAIIDKDGNRLPNHPWRDAVKEIRREVPSICSGYAFGNIVSFAEEDDEDTDLEDNTNSANSQSTSELPRAQGNIFHDVKLRSKLPKTTATSRGLPVDLRNRESNTDRTIRGIWRAYEQYGFPFGGVEFDGRHIEQKSNKLRWWESISMYDTENETRYTYRPGLVIPVIEKENRKRAGQGFAEIIGICSHNWQGKDHSFLYVRWLSATEMDPVFKLQRYKVQPWEDVHRTTTFGIDNNADWLNFISLESISPNKPPHFVKSIDNDNEYILNSTYFSSI</sequence>
<feature type="compositionally biased region" description="Acidic residues" evidence="1">
    <location>
        <begin position="1179"/>
        <end position="1195"/>
    </location>
</feature>
<accession>A0A3N4HRW5</accession>
<feature type="compositionally biased region" description="Polar residues" evidence="1">
    <location>
        <begin position="1381"/>
        <end position="1392"/>
    </location>
</feature>
<feature type="compositionally biased region" description="Acidic residues" evidence="1">
    <location>
        <begin position="560"/>
        <end position="576"/>
    </location>
</feature>
<evidence type="ECO:0000313" key="2">
    <source>
        <dbReference type="EMBL" id="RPA74781.1"/>
    </source>
</evidence>
<evidence type="ECO:0000313" key="3">
    <source>
        <dbReference type="Proteomes" id="UP000275078"/>
    </source>
</evidence>
<feature type="region of interest" description="Disordered" evidence="1">
    <location>
        <begin position="1"/>
        <end position="86"/>
    </location>
</feature>
<feature type="region of interest" description="Disordered" evidence="1">
    <location>
        <begin position="112"/>
        <end position="206"/>
    </location>
</feature>
<name>A0A3N4HRW5_ASCIM</name>
<feature type="compositionally biased region" description="Polar residues" evidence="1">
    <location>
        <begin position="154"/>
        <end position="178"/>
    </location>
</feature>
<feature type="region of interest" description="Disordered" evidence="1">
    <location>
        <begin position="700"/>
        <end position="756"/>
    </location>
</feature>
<feature type="region of interest" description="Disordered" evidence="1">
    <location>
        <begin position="554"/>
        <end position="577"/>
    </location>
</feature>
<evidence type="ECO:0000256" key="1">
    <source>
        <dbReference type="SAM" id="MobiDB-lite"/>
    </source>
</evidence>